<evidence type="ECO:0000256" key="8">
    <source>
        <dbReference type="ARBA" id="ARBA00023277"/>
    </source>
</evidence>
<dbReference type="SUPFAM" id="SSF53756">
    <property type="entry name" value="UDP-Glycosyltransferase/glycogen phosphorylase"/>
    <property type="match status" value="1"/>
</dbReference>
<organism evidence="13">
    <name type="scientific">Micromonas pusilla (strain CCMP1545)</name>
    <name type="common">Picoplanktonic green alga</name>
    <dbReference type="NCBI Taxonomy" id="564608"/>
    <lineage>
        <taxon>Eukaryota</taxon>
        <taxon>Viridiplantae</taxon>
        <taxon>Chlorophyta</taxon>
        <taxon>Mamiellophyceae</taxon>
        <taxon>Mamiellales</taxon>
        <taxon>Mamiellaceae</taxon>
        <taxon>Micromonas</taxon>
    </lineage>
</organism>
<evidence type="ECO:0000256" key="3">
    <source>
        <dbReference type="ARBA" id="ARBA00006047"/>
    </source>
</evidence>
<keyword evidence="7 9" id="KW-0663">Pyridoxal phosphate</keyword>
<keyword evidence="13" id="KW-1185">Reference proteome</keyword>
<dbReference type="GO" id="GO:0005737">
    <property type="term" value="C:cytoplasm"/>
    <property type="evidence" value="ECO:0007669"/>
    <property type="project" value="TreeGrafter"/>
</dbReference>
<dbReference type="STRING" id="564608.C1N0C2"/>
<proteinExistence type="inferred from homology"/>
<gene>
    <name evidence="12" type="primary">PHO2</name>
    <name evidence="12" type="ORF">MICPUCDRAFT_35182</name>
</gene>
<keyword evidence="8 10" id="KW-0119">Carbohydrate metabolism</keyword>
<comment type="catalytic activity">
    <reaction evidence="1 10">
        <text>[(1-&gt;4)-alpha-D-glucosyl](n) + phosphate = [(1-&gt;4)-alpha-D-glucosyl](n-1) + alpha-D-glucose 1-phosphate</text>
        <dbReference type="Rhea" id="RHEA:41732"/>
        <dbReference type="Rhea" id="RHEA-COMP:9584"/>
        <dbReference type="Rhea" id="RHEA-COMP:9586"/>
        <dbReference type="ChEBI" id="CHEBI:15444"/>
        <dbReference type="ChEBI" id="CHEBI:43474"/>
        <dbReference type="ChEBI" id="CHEBI:58601"/>
        <dbReference type="EC" id="2.4.1.1"/>
    </reaction>
</comment>
<comment type="function">
    <text evidence="10">Allosteric enzyme that catalyzes the rate-limiting step in glycogen catabolism, the phosphorolytic cleavage of glycogen to produce glucose-1-phosphate, and plays a central role in maintaining cellular and organismal glucose homeostasis.</text>
</comment>
<accession>C1N0C2</accession>
<sequence length="913" mass="100913">MFAMTSPAVMMPQKLAAPKRTHARVVRCSATPRDAKSKATAAPEAPLAPKSAEKIAENIQYQTTKTGAMPVTGGPSKVYDMYRATAESVQEQLVENWTATYEHFHAQNPKQAYYISMEYLQGRALTNAVGNLGLKGEYSDALRTLGYSLESCADVERNMGLGNGGLGRLAACFLDSIATLDLPAWGYGLRYKYGLFKQGIDPVTGQQMEYADDWLEFGNPWEMKRDTSYDISFYGSVKDGVWTPGQTIKAVAYDSPIPGYKTKNCISLRLWDAEVAPKAFDLASFNAGDYEASMGETNLASQLCAVLYPGDGTRAGKALRLSQQYMLCSASVQDILARFKERGNADWNDLPEKVAIQMNDTHPTLAAPELMRLLVDVEGMSWDDAWALTSKTVAYTNHTVMPEALEKWPLELLEELLPRHVEIIKKIDEQFVASVKAAYPKLPADELEAKINTMRILENYLTPAELVAEEKRIADAKKAKAAAKAAAAAKKTAPKTDEEEEEDEEETIPAPMVRMANLCCIAGFAINGVAAIHSEIVRTFTFKDFAELFPEKFQNKTNGVTPRRWLAFCNPQLSDVITEAIGTDEWVTDTALLEKLGPMADDESLQKKWRAAKLERKALCADMIERTTGVKVSTDAMFDIQIKRIHEYKRQLLNIMGIIHRYNEMKAMTPEERANVTPRVCVFGGKAYATYLQAKRIVRLVTAVGDVVNNDPEIGDLLKVVFVPDYNVSLAETLIPASELSQHISTAGTEASGTSNMKFQMNGCLIIGTLDGANVEIRECVGEENFFLFGIEEPEVEPARAERAAGEFVPPAEFTAVMDCIKSGAFGEEGEFDELLYSLEGNEGFGRGDYFLVAKDFKSYIDCQADVDAAYKNAAGWTKSSIISTAFSGKFNSDRTIDQYAKEIWDIKPLPVP</sequence>
<evidence type="ECO:0000256" key="7">
    <source>
        <dbReference type="ARBA" id="ARBA00022898"/>
    </source>
</evidence>
<dbReference type="Pfam" id="PF00343">
    <property type="entry name" value="Phosphorylase"/>
    <property type="match status" value="2"/>
</dbReference>
<keyword evidence="5 10" id="KW-0328">Glycosyltransferase</keyword>
<dbReference type="GO" id="GO:0005980">
    <property type="term" value="P:glycogen catabolic process"/>
    <property type="evidence" value="ECO:0007669"/>
    <property type="project" value="TreeGrafter"/>
</dbReference>
<dbReference type="AlphaFoldDB" id="C1N0C2"/>
<evidence type="ECO:0000256" key="10">
    <source>
        <dbReference type="RuleBase" id="RU000587"/>
    </source>
</evidence>
<dbReference type="KEGG" id="mpp:MICPUCDRAFT_35182"/>
<dbReference type="EC" id="2.4.1.1" evidence="10"/>
<dbReference type="PROSITE" id="PS00102">
    <property type="entry name" value="PHOSPHORYLASE"/>
    <property type="match status" value="1"/>
</dbReference>
<feature type="region of interest" description="Disordered" evidence="11">
    <location>
        <begin position="488"/>
        <end position="507"/>
    </location>
</feature>
<reference evidence="12 13" key="1">
    <citation type="journal article" date="2009" name="Science">
        <title>Green evolution and dynamic adaptations revealed by genomes of the marine picoeukaryotes Micromonas.</title>
        <authorList>
            <person name="Worden A.Z."/>
            <person name="Lee J.H."/>
            <person name="Mock T."/>
            <person name="Rouze P."/>
            <person name="Simmons M.P."/>
            <person name="Aerts A.L."/>
            <person name="Allen A.E."/>
            <person name="Cuvelier M.L."/>
            <person name="Derelle E."/>
            <person name="Everett M.V."/>
            <person name="Foulon E."/>
            <person name="Grimwood J."/>
            <person name="Gundlach H."/>
            <person name="Henrissat B."/>
            <person name="Napoli C."/>
            <person name="McDonald S.M."/>
            <person name="Parker M.S."/>
            <person name="Rombauts S."/>
            <person name="Salamov A."/>
            <person name="Von Dassow P."/>
            <person name="Badger J.H."/>
            <person name="Coutinho P.M."/>
            <person name="Demir E."/>
            <person name="Dubchak I."/>
            <person name="Gentemann C."/>
            <person name="Eikrem W."/>
            <person name="Gready J.E."/>
            <person name="John U."/>
            <person name="Lanier W."/>
            <person name="Lindquist E.A."/>
            <person name="Lucas S."/>
            <person name="Mayer K.F."/>
            <person name="Moreau H."/>
            <person name="Not F."/>
            <person name="Otillar R."/>
            <person name="Panaud O."/>
            <person name="Pangilinan J."/>
            <person name="Paulsen I."/>
            <person name="Piegu B."/>
            <person name="Poliakov A."/>
            <person name="Robbens S."/>
            <person name="Schmutz J."/>
            <person name="Toulza E."/>
            <person name="Wyss T."/>
            <person name="Zelensky A."/>
            <person name="Zhou K."/>
            <person name="Armbrust E.V."/>
            <person name="Bhattacharya D."/>
            <person name="Goodenough U.W."/>
            <person name="Van de Peer Y."/>
            <person name="Grigoriev I.V."/>
        </authorList>
    </citation>
    <scope>NUCLEOTIDE SEQUENCE [LARGE SCALE GENOMIC DNA]</scope>
    <source>
        <strain evidence="12 13">CCMP1545</strain>
    </source>
</reference>
<name>C1N0C2_MICPC</name>
<evidence type="ECO:0000313" key="12">
    <source>
        <dbReference type="EMBL" id="EEH54000.1"/>
    </source>
</evidence>
<comment type="similarity">
    <text evidence="3 10">Belongs to the glycogen phosphorylase family.</text>
</comment>
<dbReference type="InterPro" id="IPR000811">
    <property type="entry name" value="Glyco_trans_35"/>
</dbReference>
<dbReference type="GeneID" id="9686808"/>
<dbReference type="PIRSF" id="PIRSF000460">
    <property type="entry name" value="Pprylas_GlgP"/>
    <property type="match status" value="1"/>
</dbReference>
<evidence type="ECO:0000256" key="2">
    <source>
        <dbReference type="ARBA" id="ARBA00001933"/>
    </source>
</evidence>
<dbReference type="Gene3D" id="3.40.50.2000">
    <property type="entry name" value="Glycogen Phosphorylase B"/>
    <property type="match status" value="2"/>
</dbReference>
<evidence type="ECO:0000256" key="4">
    <source>
        <dbReference type="ARBA" id="ARBA00022533"/>
    </source>
</evidence>
<evidence type="ECO:0000256" key="6">
    <source>
        <dbReference type="ARBA" id="ARBA00022679"/>
    </source>
</evidence>
<evidence type="ECO:0000256" key="5">
    <source>
        <dbReference type="ARBA" id="ARBA00022676"/>
    </source>
</evidence>
<dbReference type="FunFam" id="3.40.50.2000:FF:000003">
    <property type="entry name" value="Alpha-1,4 glucan phosphorylase"/>
    <property type="match status" value="1"/>
</dbReference>
<dbReference type="EMBL" id="GG663744">
    <property type="protein sequence ID" value="EEH54000.1"/>
    <property type="molecule type" value="Genomic_DNA"/>
</dbReference>
<evidence type="ECO:0000313" key="13">
    <source>
        <dbReference type="Proteomes" id="UP000001876"/>
    </source>
</evidence>
<evidence type="ECO:0000256" key="9">
    <source>
        <dbReference type="PIRSR" id="PIRSR000460-1"/>
    </source>
</evidence>
<dbReference type="GO" id="GO:0008184">
    <property type="term" value="F:glycogen phosphorylase activity"/>
    <property type="evidence" value="ECO:0007669"/>
    <property type="project" value="InterPro"/>
</dbReference>
<keyword evidence="4" id="KW-0021">Allosteric enzyme</keyword>
<dbReference type="Proteomes" id="UP000001876">
    <property type="component" value="Unassembled WGS sequence"/>
</dbReference>
<evidence type="ECO:0000256" key="1">
    <source>
        <dbReference type="ARBA" id="ARBA00001275"/>
    </source>
</evidence>
<feature type="modified residue" description="N6-(pyridoxal phosphate)lysine" evidence="9">
    <location>
        <position position="758"/>
    </location>
</feature>
<keyword evidence="6 10" id="KW-0808">Transferase</keyword>
<dbReference type="InterPro" id="IPR035090">
    <property type="entry name" value="Pyridoxal_P_attach_site"/>
</dbReference>
<protein>
    <recommendedName>
        <fullName evidence="10">Alpha-1,4 glucan phosphorylase</fullName>
        <ecNumber evidence="10">2.4.1.1</ecNumber>
    </recommendedName>
</protein>
<dbReference type="PANTHER" id="PTHR11468">
    <property type="entry name" value="GLYCOGEN PHOSPHORYLASE"/>
    <property type="match status" value="1"/>
</dbReference>
<dbReference type="FunFam" id="3.40.50.2000:FF:000807">
    <property type="entry name" value="Alpha-glucan phosphorylase 2, cytosolic"/>
    <property type="match status" value="1"/>
</dbReference>
<comment type="cofactor">
    <cofactor evidence="2 10">
        <name>pyridoxal 5'-phosphate</name>
        <dbReference type="ChEBI" id="CHEBI:597326"/>
    </cofactor>
</comment>
<dbReference type="RefSeq" id="XP_003061370.1">
    <property type="nucleotide sequence ID" value="XM_003061324.1"/>
</dbReference>
<dbReference type="GO" id="GO:0030170">
    <property type="term" value="F:pyridoxal phosphate binding"/>
    <property type="evidence" value="ECO:0007669"/>
    <property type="project" value="TreeGrafter"/>
</dbReference>
<dbReference type="OrthoDB" id="9215500at2759"/>
<evidence type="ECO:0000256" key="11">
    <source>
        <dbReference type="SAM" id="MobiDB-lite"/>
    </source>
</evidence>
<dbReference type="PANTHER" id="PTHR11468:SF4">
    <property type="entry name" value="ALPHA-GLUCAN PHOSPHORYLASE 2, CYTOSOLIC"/>
    <property type="match status" value="1"/>
</dbReference>
<dbReference type="eggNOG" id="KOG2099">
    <property type="taxonomic scope" value="Eukaryota"/>
</dbReference>
<feature type="compositionally biased region" description="Acidic residues" evidence="11">
    <location>
        <begin position="497"/>
        <end position="507"/>
    </location>
</feature>
<dbReference type="CDD" id="cd04300">
    <property type="entry name" value="GT35_Glycogen_Phosphorylase"/>
    <property type="match status" value="1"/>
</dbReference>
<dbReference type="OMA" id="HCACSVA"/>